<protein>
    <submittedName>
        <fullName evidence="2">Uncharacterized protein</fullName>
    </submittedName>
</protein>
<keyword evidence="3" id="KW-1185">Reference proteome</keyword>
<feature type="compositionally biased region" description="Low complexity" evidence="1">
    <location>
        <begin position="133"/>
        <end position="155"/>
    </location>
</feature>
<evidence type="ECO:0000256" key="1">
    <source>
        <dbReference type="SAM" id="MobiDB-lite"/>
    </source>
</evidence>
<gene>
    <name evidence="2" type="ORF">G7Y89_g11726</name>
</gene>
<dbReference type="AlphaFoldDB" id="A0A8H4RAE1"/>
<sequence length="377" mass="43017">MAMRTPSNVRGFLERFPDWPKDSLEQRSDIEAGSRWTIRDIETFQILRLEIRRDFPRWLQDLYEEARDRVKASTEIQRAIQLLRTNWRGLSRAALIEASGSFGAFFSLLAEVIEQPPTPMPDRYLRSDISATGQIPQSSQESSSSGQPSLPSSPLERPPKRMRGERYSDRSDSYHPYNDSGDESEQSRYDEQVKAEPVTNGCFYHFLECVTENSRRVGDDGFRLEWALTQDSFHVRTPQYHFSSKNDGGLVHRARHDTTTKPEENQAQEASHMVGMYAQRISGLQTGNIHPWNIIPLTTASQNNAFLLLGTFPPEYATYLKTGEQSNYSAFPELQEFGPFDLKDAADFEIMGEIIVALVLKIQSFGSFPRPSENTET</sequence>
<dbReference type="EMBL" id="JAAMPI010001153">
    <property type="protein sequence ID" value="KAF4626432.1"/>
    <property type="molecule type" value="Genomic_DNA"/>
</dbReference>
<comment type="caution">
    <text evidence="2">The sequence shown here is derived from an EMBL/GenBank/DDBJ whole genome shotgun (WGS) entry which is preliminary data.</text>
</comment>
<name>A0A8H4RAE1_9HELO</name>
<dbReference type="OrthoDB" id="3508621at2759"/>
<dbReference type="Proteomes" id="UP000566819">
    <property type="component" value="Unassembled WGS sequence"/>
</dbReference>
<feature type="compositionally biased region" description="Basic and acidic residues" evidence="1">
    <location>
        <begin position="157"/>
        <end position="173"/>
    </location>
</feature>
<feature type="region of interest" description="Disordered" evidence="1">
    <location>
        <begin position="132"/>
        <end position="192"/>
    </location>
</feature>
<evidence type="ECO:0000313" key="3">
    <source>
        <dbReference type="Proteomes" id="UP000566819"/>
    </source>
</evidence>
<evidence type="ECO:0000313" key="2">
    <source>
        <dbReference type="EMBL" id="KAF4626432.1"/>
    </source>
</evidence>
<proteinExistence type="predicted"/>
<reference evidence="2 3" key="1">
    <citation type="submission" date="2020-03" db="EMBL/GenBank/DDBJ databases">
        <title>Draft Genome Sequence of Cudoniella acicularis.</title>
        <authorList>
            <person name="Buettner E."/>
            <person name="Kellner H."/>
        </authorList>
    </citation>
    <scope>NUCLEOTIDE SEQUENCE [LARGE SCALE GENOMIC DNA]</scope>
    <source>
        <strain evidence="2 3">DSM 108380</strain>
    </source>
</reference>
<accession>A0A8H4RAE1</accession>
<organism evidence="2 3">
    <name type="scientific">Cudoniella acicularis</name>
    <dbReference type="NCBI Taxonomy" id="354080"/>
    <lineage>
        <taxon>Eukaryota</taxon>
        <taxon>Fungi</taxon>
        <taxon>Dikarya</taxon>
        <taxon>Ascomycota</taxon>
        <taxon>Pezizomycotina</taxon>
        <taxon>Leotiomycetes</taxon>
        <taxon>Helotiales</taxon>
        <taxon>Tricladiaceae</taxon>
        <taxon>Cudoniella</taxon>
    </lineage>
</organism>